<accession>A0A1D7TJU9</accession>
<keyword evidence="3" id="KW-1185">Reference proteome</keyword>
<organism evidence="2 3">
    <name type="scientific">Sulfurospirillum halorespirans DSM 13726</name>
    <dbReference type="NCBI Taxonomy" id="1193502"/>
    <lineage>
        <taxon>Bacteria</taxon>
        <taxon>Pseudomonadati</taxon>
        <taxon>Campylobacterota</taxon>
        <taxon>Epsilonproteobacteria</taxon>
        <taxon>Campylobacterales</taxon>
        <taxon>Sulfurospirillaceae</taxon>
        <taxon>Sulfurospirillum</taxon>
    </lineage>
</organism>
<dbReference type="EMBL" id="CP017111">
    <property type="protein sequence ID" value="AOO65269.1"/>
    <property type="molecule type" value="Genomic_DNA"/>
</dbReference>
<dbReference type="PATRIC" id="fig|1193502.14.peg.1516"/>
<keyword evidence="2" id="KW-0575">Peroxidase</keyword>
<evidence type="ECO:0000313" key="3">
    <source>
        <dbReference type="Proteomes" id="UP000094609"/>
    </source>
</evidence>
<evidence type="ECO:0000259" key="1">
    <source>
        <dbReference type="Pfam" id="PF02627"/>
    </source>
</evidence>
<dbReference type="InterPro" id="IPR004675">
    <property type="entry name" value="AhpD_core"/>
</dbReference>
<dbReference type="Pfam" id="PF02627">
    <property type="entry name" value="CMD"/>
    <property type="match status" value="1"/>
</dbReference>
<dbReference type="Gene3D" id="1.20.1290.10">
    <property type="entry name" value="AhpD-like"/>
    <property type="match status" value="1"/>
</dbReference>
<protein>
    <submittedName>
        <fullName evidence="2">Alkylhydroperoxidase AhpD family protein</fullName>
    </submittedName>
</protein>
<dbReference type="Proteomes" id="UP000094609">
    <property type="component" value="Chromosome"/>
</dbReference>
<dbReference type="PANTHER" id="PTHR35446">
    <property type="entry name" value="SI:CH211-175M2.5"/>
    <property type="match status" value="1"/>
</dbReference>
<dbReference type="GO" id="GO:0051920">
    <property type="term" value="F:peroxiredoxin activity"/>
    <property type="evidence" value="ECO:0007669"/>
    <property type="project" value="InterPro"/>
</dbReference>
<feature type="domain" description="Carboxymuconolactone decarboxylase-like" evidence="1">
    <location>
        <begin position="56"/>
        <end position="121"/>
    </location>
</feature>
<dbReference type="InterPro" id="IPR003779">
    <property type="entry name" value="CMD-like"/>
</dbReference>
<dbReference type="RefSeq" id="WP_025344664.1">
    <property type="nucleotide sequence ID" value="NZ_CP017111.1"/>
</dbReference>
<dbReference type="SUPFAM" id="SSF69118">
    <property type="entry name" value="AhpD-like"/>
    <property type="match status" value="1"/>
</dbReference>
<keyword evidence="2" id="KW-0560">Oxidoreductase</keyword>
<dbReference type="PANTHER" id="PTHR35446:SF2">
    <property type="entry name" value="CARBOXYMUCONOLACTONE DECARBOXYLASE-LIKE DOMAIN-CONTAINING PROTEIN"/>
    <property type="match status" value="1"/>
</dbReference>
<dbReference type="AlphaFoldDB" id="A0A1D7TJU9"/>
<sequence length="177" mass="19787">MAHIALCVYENMSDSVKKHADKKLEKTGSLGEIFQLLALNEDVYFATDTMVSKFLLKETLLPYVTKQRIAILVSLDNGCKMCAGVHKQLARALGVSEVEIEEIALGIDALSCSEAEKRLLHFCIRASKKDNYKIMKEDIEVIKAFGYSEKEIFEAVCIVGYFNYINTLSNTFGLGSE</sequence>
<proteinExistence type="predicted"/>
<evidence type="ECO:0000313" key="2">
    <source>
        <dbReference type="EMBL" id="AOO65269.1"/>
    </source>
</evidence>
<dbReference type="InterPro" id="IPR029032">
    <property type="entry name" value="AhpD-like"/>
</dbReference>
<dbReference type="STRING" id="1193502.SHALO_1494"/>
<dbReference type="NCBIfam" id="TIGR00778">
    <property type="entry name" value="ahpD_dom"/>
    <property type="match status" value="1"/>
</dbReference>
<dbReference type="KEGG" id="shal:SHALO_1494"/>
<reference evidence="3" key="1">
    <citation type="submission" date="2016-08" db="EMBL/GenBank/DDBJ databases">
        <title>Complete genome sequence of the organohalide-respiring Epsilonproteobacterium Sulfurospirillum halorespirans.</title>
        <authorList>
            <person name="Goris T."/>
            <person name="Zimmermann J."/>
            <person name="Schenz B."/>
            <person name="Lemos M."/>
            <person name="Hackermueller J."/>
            <person name="Diekert G."/>
        </authorList>
    </citation>
    <scope>NUCLEOTIDE SEQUENCE [LARGE SCALE GENOMIC DNA]</scope>
    <source>
        <strain>DSM 13726</strain>
        <strain evidence="3">PCE-M2</strain>
    </source>
</reference>
<name>A0A1D7TJU9_9BACT</name>
<gene>
    <name evidence="2" type="ORF">SHALO_1494</name>
</gene>